<keyword evidence="2" id="KW-1185">Reference proteome</keyword>
<comment type="caution">
    <text evidence="1">The sequence shown here is derived from an EMBL/GenBank/DDBJ whole genome shotgun (WGS) entry which is preliminary data.</text>
</comment>
<evidence type="ECO:0000313" key="2">
    <source>
        <dbReference type="Proteomes" id="UP001589828"/>
    </source>
</evidence>
<gene>
    <name evidence="1" type="ORF">ACFFGT_09955</name>
</gene>
<evidence type="ECO:0000313" key="1">
    <source>
        <dbReference type="EMBL" id="MFC0514527.1"/>
    </source>
</evidence>
<proteinExistence type="predicted"/>
<organism evidence="1 2">
    <name type="scientific">Mucilaginibacter angelicae</name>
    <dbReference type="NCBI Taxonomy" id="869718"/>
    <lineage>
        <taxon>Bacteria</taxon>
        <taxon>Pseudomonadati</taxon>
        <taxon>Bacteroidota</taxon>
        <taxon>Sphingobacteriia</taxon>
        <taxon>Sphingobacteriales</taxon>
        <taxon>Sphingobacteriaceae</taxon>
        <taxon>Mucilaginibacter</taxon>
    </lineage>
</organism>
<sequence>MANYVNSQELEWKHADLSFLGVTIRGLRGFKYKKSTESEHLFAAGDQPVGIQSGNKKIEGSIKLLKSELDRLNKAARTAGYADFSEVPYQVITATFHYKEAFGREQQTDVISGIKFTEWEKGMEQGAKLMEIDCPFIALSLKSV</sequence>
<name>A0ABV6L4X8_9SPHI</name>
<dbReference type="RefSeq" id="WP_377022373.1">
    <property type="nucleotide sequence ID" value="NZ_JBHLTS010000021.1"/>
</dbReference>
<reference evidence="1 2" key="1">
    <citation type="submission" date="2024-09" db="EMBL/GenBank/DDBJ databases">
        <authorList>
            <person name="Sun Q."/>
            <person name="Mori K."/>
        </authorList>
    </citation>
    <scope>NUCLEOTIDE SEQUENCE [LARGE SCALE GENOMIC DNA]</scope>
    <source>
        <strain evidence="1 2">NCAIM B.02415</strain>
    </source>
</reference>
<protein>
    <submittedName>
        <fullName evidence="1">Uncharacterized protein</fullName>
    </submittedName>
</protein>
<dbReference type="Proteomes" id="UP001589828">
    <property type="component" value="Unassembled WGS sequence"/>
</dbReference>
<dbReference type="EMBL" id="JBHLTS010000021">
    <property type="protein sequence ID" value="MFC0514527.1"/>
    <property type="molecule type" value="Genomic_DNA"/>
</dbReference>
<accession>A0ABV6L4X8</accession>